<proteinExistence type="predicted"/>
<protein>
    <recommendedName>
        <fullName evidence="6">Gram-positive cocci surface proteins LPxTG domain-containing protein</fullName>
    </recommendedName>
</protein>
<evidence type="ECO:0008006" key="6">
    <source>
        <dbReference type="Google" id="ProtNLM"/>
    </source>
</evidence>
<dbReference type="RefSeq" id="WP_381727788.1">
    <property type="nucleotide sequence ID" value="NZ_JBHVBU010000083.1"/>
</dbReference>
<evidence type="ECO:0000313" key="5">
    <source>
        <dbReference type="Proteomes" id="UP001600650"/>
    </source>
</evidence>
<sequence length="311" mass="30600">MRRTARALSVAAVAGTVLGALAPAASALTAPAGVAAWTSPSPCASPTAGHGWQGNASRSAAPTPAAPGAHDVEEYRSETLVEELTEADLYGATSLDTAEGLAPEDPAETDPLAPGLAEEPPAGLEELIPDAGAEERAGVPGPEGTPGTAADPGAAGPGAADPYGTGAGATDLYADPYPADPYPADPYPADPYPADPYAADTGATDHKAPATDPMTDPGAAGPEAAPLRTAPPTTSPSPSHKPTHKPTPTPTHRPTSTPCPSPTAHQGVQAGGGGAFTDSVPAQVAGGLLIAGAFGAGAHRLLRRRAGRTRS</sequence>
<dbReference type="EMBL" id="JBHVBU010000083">
    <property type="protein sequence ID" value="MFE7966212.1"/>
    <property type="molecule type" value="Genomic_DNA"/>
</dbReference>
<gene>
    <name evidence="4" type="ORF">ACFU0X_24775</name>
</gene>
<keyword evidence="2" id="KW-0472">Membrane</keyword>
<reference evidence="4 5" key="1">
    <citation type="submission" date="2024-09" db="EMBL/GenBank/DDBJ databases">
        <title>The Natural Products Discovery Center: Release of the First 8490 Sequenced Strains for Exploring Actinobacteria Biosynthetic Diversity.</title>
        <authorList>
            <person name="Kalkreuter E."/>
            <person name="Kautsar S.A."/>
            <person name="Yang D."/>
            <person name="Bader C.D."/>
            <person name="Teijaro C.N."/>
            <person name="Fluegel L."/>
            <person name="Davis C.M."/>
            <person name="Simpson J.R."/>
            <person name="Lauterbach L."/>
            <person name="Steele A.D."/>
            <person name="Gui C."/>
            <person name="Meng S."/>
            <person name="Li G."/>
            <person name="Viehrig K."/>
            <person name="Ye F."/>
            <person name="Su P."/>
            <person name="Kiefer A.F."/>
            <person name="Nichols A."/>
            <person name="Cepeda A.J."/>
            <person name="Yan W."/>
            <person name="Fan B."/>
            <person name="Jiang Y."/>
            <person name="Adhikari A."/>
            <person name="Zheng C.-J."/>
            <person name="Schuster L."/>
            <person name="Cowan T.M."/>
            <person name="Smanski M.J."/>
            <person name="Chevrette M.G."/>
            <person name="De Carvalho L.P.S."/>
            <person name="Shen B."/>
        </authorList>
    </citation>
    <scope>NUCLEOTIDE SEQUENCE [LARGE SCALE GENOMIC DNA]</scope>
    <source>
        <strain evidence="4 5">NPDC057399</strain>
    </source>
</reference>
<feature type="compositionally biased region" description="Low complexity" evidence="1">
    <location>
        <begin position="60"/>
        <end position="69"/>
    </location>
</feature>
<evidence type="ECO:0000256" key="1">
    <source>
        <dbReference type="SAM" id="MobiDB-lite"/>
    </source>
</evidence>
<comment type="caution">
    <text evidence="4">The sequence shown here is derived from an EMBL/GenBank/DDBJ whole genome shotgun (WGS) entry which is preliminary data.</text>
</comment>
<evidence type="ECO:0000313" key="4">
    <source>
        <dbReference type="EMBL" id="MFE7966212.1"/>
    </source>
</evidence>
<feature type="compositionally biased region" description="Pro residues" evidence="1">
    <location>
        <begin position="245"/>
        <end position="261"/>
    </location>
</feature>
<feature type="region of interest" description="Disordered" evidence="1">
    <location>
        <begin position="35"/>
        <end position="70"/>
    </location>
</feature>
<feature type="region of interest" description="Disordered" evidence="1">
    <location>
        <begin position="99"/>
        <end position="120"/>
    </location>
</feature>
<evidence type="ECO:0000256" key="3">
    <source>
        <dbReference type="SAM" id="SignalP"/>
    </source>
</evidence>
<feature type="chain" id="PRO_5045576966" description="Gram-positive cocci surface proteins LPxTG domain-containing protein" evidence="3">
    <location>
        <begin position="23"/>
        <end position="311"/>
    </location>
</feature>
<evidence type="ECO:0000256" key="2">
    <source>
        <dbReference type="SAM" id="Phobius"/>
    </source>
</evidence>
<feature type="region of interest" description="Disordered" evidence="1">
    <location>
        <begin position="134"/>
        <end position="280"/>
    </location>
</feature>
<feature type="compositionally biased region" description="Low complexity" evidence="1">
    <location>
        <begin position="138"/>
        <end position="177"/>
    </location>
</feature>
<feature type="signal peptide" evidence="3">
    <location>
        <begin position="1"/>
        <end position="22"/>
    </location>
</feature>
<keyword evidence="2" id="KW-1133">Transmembrane helix</keyword>
<feature type="compositionally biased region" description="Pro residues" evidence="1">
    <location>
        <begin position="178"/>
        <end position="194"/>
    </location>
</feature>
<feature type="compositionally biased region" description="Low complexity" evidence="1">
    <location>
        <begin position="224"/>
        <end position="240"/>
    </location>
</feature>
<accession>A0ABW6JNF7</accession>
<feature type="transmembrane region" description="Helical" evidence="2">
    <location>
        <begin position="284"/>
        <end position="302"/>
    </location>
</feature>
<organism evidence="4 5">
    <name type="scientific">Streptomyces cellulosae</name>
    <dbReference type="NCBI Taxonomy" id="1968"/>
    <lineage>
        <taxon>Bacteria</taxon>
        <taxon>Bacillati</taxon>
        <taxon>Actinomycetota</taxon>
        <taxon>Actinomycetes</taxon>
        <taxon>Kitasatosporales</taxon>
        <taxon>Streptomycetaceae</taxon>
        <taxon>Streptomyces</taxon>
    </lineage>
</organism>
<name>A0ABW6JNF7_STRCE</name>
<dbReference type="Proteomes" id="UP001600650">
    <property type="component" value="Unassembled WGS sequence"/>
</dbReference>
<keyword evidence="5" id="KW-1185">Reference proteome</keyword>
<keyword evidence="2" id="KW-0812">Transmembrane</keyword>
<feature type="compositionally biased region" description="Low complexity" evidence="1">
    <location>
        <begin position="111"/>
        <end position="120"/>
    </location>
</feature>
<keyword evidence="3" id="KW-0732">Signal</keyword>